<evidence type="ECO:0000256" key="8">
    <source>
        <dbReference type="ARBA" id="ARBA00022989"/>
    </source>
</evidence>
<feature type="transmembrane region" description="Helical" evidence="11">
    <location>
        <begin position="251"/>
        <end position="270"/>
    </location>
</feature>
<comment type="caution">
    <text evidence="12">The sequence shown here is derived from an EMBL/GenBank/DDBJ whole genome shotgun (WGS) entry which is preliminary data.</text>
</comment>
<keyword evidence="6 11" id="KW-0812">Transmembrane</keyword>
<feature type="transmembrane region" description="Helical" evidence="11">
    <location>
        <begin position="30"/>
        <end position="51"/>
    </location>
</feature>
<dbReference type="InterPro" id="IPR001204">
    <property type="entry name" value="Phos_transporter"/>
</dbReference>
<keyword evidence="7" id="KW-0769">Symport</keyword>
<evidence type="ECO:0000256" key="7">
    <source>
        <dbReference type="ARBA" id="ARBA00022847"/>
    </source>
</evidence>
<comment type="similarity">
    <text evidence="2">Belongs to the inorganic phosphate transporter (PiT) (TC 2.A.20) family. Pit subfamily.</text>
</comment>
<dbReference type="PANTHER" id="PTHR11101">
    <property type="entry name" value="PHOSPHATE TRANSPORTER"/>
    <property type="match status" value="1"/>
</dbReference>
<comment type="catalytic activity">
    <reaction evidence="10">
        <text>phosphate(in) + H(+)(in) = phosphate(out) + H(+)(out)</text>
        <dbReference type="Rhea" id="RHEA:29939"/>
        <dbReference type="ChEBI" id="CHEBI:15378"/>
        <dbReference type="ChEBI" id="CHEBI:43474"/>
    </reaction>
</comment>
<dbReference type="RefSeq" id="WP_082125271.1">
    <property type="nucleotide sequence ID" value="NZ_JACHEK010000009.1"/>
</dbReference>
<feature type="transmembrane region" description="Helical" evidence="11">
    <location>
        <begin position="145"/>
        <end position="167"/>
    </location>
</feature>
<evidence type="ECO:0000256" key="2">
    <source>
        <dbReference type="ARBA" id="ARBA00005342"/>
    </source>
</evidence>
<keyword evidence="13" id="KW-1185">Reference proteome</keyword>
<dbReference type="AlphaFoldDB" id="A0A841JXV7"/>
<evidence type="ECO:0000256" key="4">
    <source>
        <dbReference type="ARBA" id="ARBA00022475"/>
    </source>
</evidence>
<feature type="transmembrane region" description="Helical" evidence="11">
    <location>
        <begin position="515"/>
        <end position="536"/>
    </location>
</feature>
<keyword evidence="9 11" id="KW-0472">Membrane</keyword>
<evidence type="ECO:0000256" key="6">
    <source>
        <dbReference type="ARBA" id="ARBA00022692"/>
    </source>
</evidence>
<feature type="transmembrane region" description="Helical" evidence="11">
    <location>
        <begin position="208"/>
        <end position="230"/>
    </location>
</feature>
<dbReference type="GO" id="GO:0015293">
    <property type="term" value="F:symporter activity"/>
    <property type="evidence" value="ECO:0007669"/>
    <property type="project" value="UniProtKB-KW"/>
</dbReference>
<keyword evidence="5 11" id="KW-0592">Phosphate transport</keyword>
<evidence type="ECO:0000313" key="13">
    <source>
        <dbReference type="Proteomes" id="UP000538666"/>
    </source>
</evidence>
<evidence type="ECO:0000256" key="3">
    <source>
        <dbReference type="ARBA" id="ARBA00022448"/>
    </source>
</evidence>
<gene>
    <name evidence="12" type="ORF">HNQ77_004148</name>
</gene>
<name>A0A841JXV7_9BACT</name>
<reference evidence="12 13" key="1">
    <citation type="submission" date="2020-08" db="EMBL/GenBank/DDBJ databases">
        <title>Genomic Encyclopedia of Type Strains, Phase IV (KMG-IV): sequencing the most valuable type-strain genomes for metagenomic binning, comparative biology and taxonomic classification.</title>
        <authorList>
            <person name="Goeker M."/>
        </authorList>
    </citation>
    <scope>NUCLEOTIDE SEQUENCE [LARGE SCALE GENOMIC DNA]</scope>
    <source>
        <strain evidence="12 13">DSM 103733</strain>
    </source>
</reference>
<keyword evidence="4" id="KW-1003">Cell membrane</keyword>
<evidence type="ECO:0000256" key="5">
    <source>
        <dbReference type="ARBA" id="ARBA00022592"/>
    </source>
</evidence>
<organism evidence="12 13">
    <name type="scientific">Silvibacterium bohemicum</name>
    <dbReference type="NCBI Taxonomy" id="1577686"/>
    <lineage>
        <taxon>Bacteria</taxon>
        <taxon>Pseudomonadati</taxon>
        <taxon>Acidobacteriota</taxon>
        <taxon>Terriglobia</taxon>
        <taxon>Terriglobales</taxon>
        <taxon>Acidobacteriaceae</taxon>
        <taxon>Silvibacterium</taxon>
    </lineage>
</organism>
<dbReference type="PANTHER" id="PTHR11101:SF65">
    <property type="entry name" value="LOW-AFFINITY INORGANIC PHOSPHATE TRANSPORTER PITA-RELATED"/>
    <property type="match status" value="1"/>
</dbReference>
<dbReference type="EMBL" id="JACHEK010000009">
    <property type="protein sequence ID" value="MBB6146176.1"/>
    <property type="molecule type" value="Genomic_DNA"/>
</dbReference>
<evidence type="ECO:0000256" key="11">
    <source>
        <dbReference type="RuleBase" id="RU363058"/>
    </source>
</evidence>
<keyword evidence="3 11" id="KW-0813">Transport</keyword>
<comment type="subcellular location">
    <subcellularLocation>
        <location evidence="1">Cell membrane</location>
        <topology evidence="1">Multi-pass membrane protein</topology>
    </subcellularLocation>
    <subcellularLocation>
        <location evidence="11">Membrane</location>
        <topology evidence="11">Multi-pass membrane protein</topology>
    </subcellularLocation>
</comment>
<keyword evidence="8 11" id="KW-1133">Transmembrane helix</keyword>
<dbReference type="Pfam" id="PF01384">
    <property type="entry name" value="PHO4"/>
    <property type="match status" value="1"/>
</dbReference>
<dbReference type="GO" id="GO:0035435">
    <property type="term" value="P:phosphate ion transmembrane transport"/>
    <property type="evidence" value="ECO:0007669"/>
    <property type="project" value="TreeGrafter"/>
</dbReference>
<dbReference type="GO" id="GO:0005886">
    <property type="term" value="C:plasma membrane"/>
    <property type="evidence" value="ECO:0007669"/>
    <property type="project" value="UniProtKB-SubCell"/>
</dbReference>
<evidence type="ECO:0000256" key="10">
    <source>
        <dbReference type="ARBA" id="ARBA00047348"/>
    </source>
</evidence>
<evidence type="ECO:0000313" key="12">
    <source>
        <dbReference type="EMBL" id="MBB6146176.1"/>
    </source>
</evidence>
<accession>A0A841JXV7</accession>
<dbReference type="GO" id="GO:0005315">
    <property type="term" value="F:phosphate transmembrane transporter activity"/>
    <property type="evidence" value="ECO:0007669"/>
    <property type="project" value="InterPro"/>
</dbReference>
<feature type="transmembrane region" description="Helical" evidence="11">
    <location>
        <begin position="422"/>
        <end position="443"/>
    </location>
</feature>
<feature type="transmembrane region" description="Helical" evidence="11">
    <location>
        <begin position="63"/>
        <end position="82"/>
    </location>
</feature>
<proteinExistence type="inferred from homology"/>
<evidence type="ECO:0000256" key="1">
    <source>
        <dbReference type="ARBA" id="ARBA00004651"/>
    </source>
</evidence>
<protein>
    <recommendedName>
        <fullName evidence="11">Phosphate transporter</fullName>
    </recommendedName>
</protein>
<sequence length="540" mass="57195">MDNGSSVAISPDQVANPSSVHNKLNKSPGMIGMVLFALVLLGGIGYAVMHLAGDLAGTHMISVWPYVLLGVALLIALGFEFVNGFHDTANAVATVIYTHSLEPHIAVVWSGMWNLIGVLTSSGAVAFTILSLLPVELILQVGKGAGFAMVFSLLIAAIIWNLSTWWLGLPASSSHTLIGSIIGVGLANQWMGGKNGTSGVDWAQAAGVFRALLISPLVGFGCAAILLLILKLLVKKPELYESPKGDAAPPWWIRGLLILTCTGVSFGHGSNDGQKGMGLIMLILIGTVPTAYALNHAIGYNQVQDFAAVSEQAARALSGYVSTNAVMDDARTDLTDYIRTKQFTPTTMLAARQMAVEIQNEVLSYKSLAGVPADQQQNVRNDMYVESEALRLMAKSGDPKFTSPENAVLANYKKHLDLSTKFIPSWVKVAVALALGLGTMVGWKRIVVTVGEKIGKTHLTYAQGASAEIVAAVTIIAADQYHMPVSTTHVLSSGVAGTMLANGSGLQLSTLRNIALAWIFTLPVAATLAAGIFWAMRQFI</sequence>
<evidence type="ECO:0000256" key="9">
    <source>
        <dbReference type="ARBA" id="ARBA00023136"/>
    </source>
</evidence>
<feature type="transmembrane region" description="Helical" evidence="11">
    <location>
        <begin position="112"/>
        <end position="133"/>
    </location>
</feature>
<dbReference type="Proteomes" id="UP000538666">
    <property type="component" value="Unassembled WGS sequence"/>
</dbReference>
<feature type="transmembrane region" description="Helical" evidence="11">
    <location>
        <begin position="276"/>
        <end position="294"/>
    </location>
</feature>